<dbReference type="SUPFAM" id="SSF56801">
    <property type="entry name" value="Acetyl-CoA synthetase-like"/>
    <property type="match status" value="2"/>
</dbReference>
<keyword evidence="2" id="KW-0587">Phenylpropanoid metabolism</keyword>
<evidence type="ECO:0000256" key="3">
    <source>
        <dbReference type="SAM" id="Phobius"/>
    </source>
</evidence>
<gene>
    <name evidence="6" type="ORF">TEA_021633</name>
</gene>
<evidence type="ECO:0000256" key="2">
    <source>
        <dbReference type="ARBA" id="ARBA00023051"/>
    </source>
</evidence>
<evidence type="ECO:0000313" key="6">
    <source>
        <dbReference type="EMBL" id="THG15676.1"/>
    </source>
</evidence>
<dbReference type="Proteomes" id="UP000306102">
    <property type="component" value="Unassembled WGS sequence"/>
</dbReference>
<dbReference type="InterPro" id="IPR042099">
    <property type="entry name" value="ANL_N_sf"/>
</dbReference>
<dbReference type="Gene3D" id="3.40.50.12780">
    <property type="entry name" value="N-terminal domain of ligase-like"/>
    <property type="match status" value="2"/>
</dbReference>
<sequence length="1873" mass="208203">MLVWEGYIGCSKPAKAAPEVEITSFHLKGKMDLKKSVEDQFSKVHPCLPVNTRVGIIGGGPSGLSAAYALSKLGYTNVTVVEKYHTVSGMCESADIEGKIYDLGGQVLAANSAPTIFHLAKETESELVELDSHKLALIDYSTGKYQDIQVADDYVSVISLTLELQEKAKDSGRIGVHAVSDLASDSTPVFLEGRGFKSVPKSVAYGYTASGYGFVQDMSYAYIHEFTRSSMAGKIRRFKDGYMRFWQKISEALPIEVRCNTEVLAVRRSSCGVSIDVKSNDRDVEVMEFDKIIISGSFPFKIGKTYRSPQCLAEDENHVMDYSELEKDLFSRVQTIDYYTTVLKIRGLEHLPVGFYYFDEFMDDPATIGNPVAMQRFYAETDIFLFWSYGNSADIMGTRVTELAMDAVKNMGGIVEKVVLQRRFKYFPHVNSQDMKEGFYDKVESQLQGQQNTYYVGGLVAFELTERNSSYAIALVCKHFANDSSLPTFPYLKRIFPLQSDRWDRKPKALEESSGVKFPDLCALDGYLKHWGSHKVTQNKTLYTWINEEGEGAYQRTYGELHANASCIARNLLRGQKPVIKPGDRVLLVHIPGLDFIDAFFGCLRARVLPVPVLPPDPLQRGGQALLKIENIAKSCNAVAILSTTGYHSAVWAGAVKNLISLASKNGKSSARWPNLPWLHTDSWIKNSKNTLPEDIDYPSEPQANDLCFLQFTSGSTGDAKGVMITHGGLIHNVKLMRKRYSSTSKTVLVSWLPQYHDMGLIGGIFTAMVSGGSAILFSPITFIKNPLLWLQIISKYHGTHSAGPNFAFELVVRRLESDKDKKISEALPIEVRCNTEVLAVRRSSCGVSIDVKSNDRDVEVMEFDKIIISGSFPFKIGKTYRSPQCLAEDENHVMDYSELEKDLFSRVQTIDYYTTVLKIRGLEHLPVGFYYFDEFMDDPATIGNPVAMQRFYAETDIFLFWSYGNSADIMGTRVTELAMDAVKNMGGIVEKVVLQRRFKYFPHVNSQDMKEGFYDKVESQLQGQQNTYYVGGLVAFELTERNSSYAIALVCKHFANDSSLPTFPYLKRLFPLQSDRWDRKPKALEESSGVEFPDLCTLDGYLKHWGSHKVTQNKTLYTWINEEGEGAYQRTYGELHANASCIAQNLLTGQKPVIKPGDRVLLVHIPGLDFIDAFFGCLRARVLPVPVLPPDPLQRGGQALLKIENIAKSCNAVAILSTTGYHSAVWAGAVKNLISLASKNGKSSARWPNLPWLHTDSWIKNSKSTLPEDIGYPSEPQANDLCFLQFTSGSTGDAKGVMITHGALIHNVKLMRKRYSSTSKTVLVSWLPQYHDMGLIGGIFTAMVSGGSAILFSPITFIKNPLLWLQIISKYHGTHSAGPNFAFELVVRRLESDKDKKGSVLGEDCEVPALQKTEGGKPVFKSTRGKNIQKGATLQKATSDTQTGAIYHLMGIYVVGFLSSFSAAILYFLYIWISQKPPSIRHFAFLCISGAFHWFPFAIIAYATMIGSAFSTAKSFAISVAIAYLAHGLILSFLTAIVAHFLTRHQETKQSHLQTWLCHRITIACHLRFAKLLSGTEAFCMYLRLLGAKVGKHCSIRAINPVSEPKLISIGDGVHLGDFSRIIAGFYSSIGFVSGKIEVQDNSAVGSQSLVLPGSVMQKDVLLGALSVAPMYSVLRRGGVYIGSQNPIMIKNTMHALDERIEEMDMKYKKIVGNLAANLAATTLKVRTRYFHRIGVSGKGVLKIYDNIKSFPDHKIFQPGKTTLLLCAFALFACASHSRKWRRQWRACYGYGNFNNGPVIQHNNEEMIRGFQFGNGGEEGSMCGRSGELSVWKKNILMGGKCQLPDFSGVIIYDSAGNIVPAAKASLAFPWK</sequence>
<dbReference type="Gene3D" id="2.160.10.10">
    <property type="entry name" value="Hexapeptide repeat proteins"/>
    <property type="match status" value="1"/>
</dbReference>
<feature type="domain" description="Amine oxidase" evidence="5">
    <location>
        <begin position="62"/>
        <end position="297"/>
    </location>
</feature>
<feature type="transmembrane region" description="Helical" evidence="3">
    <location>
        <begin position="1517"/>
        <end position="1543"/>
    </location>
</feature>
<dbReference type="PANTHER" id="PTHR22754:SF32">
    <property type="entry name" value="DISCO-INTERACTING PROTEIN 2"/>
    <property type="match status" value="1"/>
</dbReference>
<comment type="caution">
    <text evidence="6">The sequence shown here is derived from an EMBL/GenBank/DDBJ whole genome shotgun (WGS) entry which is preliminary data.</text>
</comment>
<name>A0A4S4EIG7_CAMSN</name>
<dbReference type="PANTHER" id="PTHR22754">
    <property type="entry name" value="DISCO-INTERACTING PROTEIN 2 DIP2 -RELATED"/>
    <property type="match status" value="1"/>
</dbReference>
<keyword evidence="7" id="KW-1185">Reference proteome</keyword>
<dbReference type="PRINTS" id="PR00419">
    <property type="entry name" value="ADXRDTASE"/>
</dbReference>
<dbReference type="Gene3D" id="3.30.70.1990">
    <property type="match status" value="1"/>
</dbReference>
<dbReference type="SUPFAM" id="SSF56634">
    <property type="entry name" value="Heme-dependent catalase-like"/>
    <property type="match status" value="1"/>
</dbReference>
<dbReference type="InterPro" id="IPR000873">
    <property type="entry name" value="AMP-dep_synth/lig_dom"/>
</dbReference>
<keyword evidence="3" id="KW-0812">Transmembrane</keyword>
<dbReference type="Gene3D" id="2.40.180.10">
    <property type="entry name" value="Catalase core domain"/>
    <property type="match status" value="1"/>
</dbReference>
<dbReference type="InterPro" id="IPR011004">
    <property type="entry name" value="Trimer_LpxA-like_sf"/>
</dbReference>
<feature type="domain" description="AMP-dependent synthetase/ligase" evidence="4">
    <location>
        <begin position="539"/>
        <end position="820"/>
    </location>
</feature>
<dbReference type="PROSITE" id="PS00455">
    <property type="entry name" value="AMP_BINDING"/>
    <property type="match status" value="2"/>
</dbReference>
<feature type="transmembrane region" description="Helical" evidence="3">
    <location>
        <begin position="1484"/>
        <end position="1511"/>
    </location>
</feature>
<dbReference type="UniPathway" id="UPA00372">
    <property type="reaction ID" value="UER00547"/>
</dbReference>
<proteinExistence type="predicted"/>
<dbReference type="Gene3D" id="3.50.50.60">
    <property type="entry name" value="FAD/NAD(P)-binding domain"/>
    <property type="match status" value="2"/>
</dbReference>
<protein>
    <submittedName>
        <fullName evidence="6">Uncharacterized protein</fullName>
    </submittedName>
</protein>
<evidence type="ECO:0000256" key="1">
    <source>
        <dbReference type="ARBA" id="ARBA00004930"/>
    </source>
</evidence>
<dbReference type="InterPro" id="IPR020845">
    <property type="entry name" value="AMP-binding_CS"/>
</dbReference>
<dbReference type="SMR" id="A0A4S4EIG7"/>
<dbReference type="SUPFAM" id="SSF51905">
    <property type="entry name" value="FAD/NAD(P)-binding domain"/>
    <property type="match status" value="1"/>
</dbReference>
<feature type="domain" description="AMP-dependent synthetase/ligase" evidence="4">
    <location>
        <begin position="1114"/>
        <end position="1395"/>
    </location>
</feature>
<evidence type="ECO:0000259" key="4">
    <source>
        <dbReference type="Pfam" id="PF00501"/>
    </source>
</evidence>
<dbReference type="InterPro" id="IPR036188">
    <property type="entry name" value="FAD/NAD-bd_sf"/>
</dbReference>
<dbReference type="SUPFAM" id="SSF51161">
    <property type="entry name" value="Trimeric LpxA-like enzymes"/>
    <property type="match status" value="1"/>
</dbReference>
<dbReference type="InterPro" id="IPR020835">
    <property type="entry name" value="Catalase_sf"/>
</dbReference>
<dbReference type="GO" id="GO:0020037">
    <property type="term" value="F:heme binding"/>
    <property type="evidence" value="ECO:0007669"/>
    <property type="project" value="InterPro"/>
</dbReference>
<dbReference type="STRING" id="542762.A0A4S4EIG7"/>
<keyword evidence="3" id="KW-1133">Transmembrane helix</keyword>
<reference evidence="6 7" key="1">
    <citation type="journal article" date="2018" name="Proc. Natl. Acad. Sci. U.S.A.">
        <title>Draft genome sequence of Camellia sinensis var. sinensis provides insights into the evolution of the tea genome and tea quality.</title>
        <authorList>
            <person name="Wei C."/>
            <person name="Yang H."/>
            <person name="Wang S."/>
            <person name="Zhao J."/>
            <person name="Liu C."/>
            <person name="Gao L."/>
            <person name="Xia E."/>
            <person name="Lu Y."/>
            <person name="Tai Y."/>
            <person name="She G."/>
            <person name="Sun J."/>
            <person name="Cao H."/>
            <person name="Tong W."/>
            <person name="Gao Q."/>
            <person name="Li Y."/>
            <person name="Deng W."/>
            <person name="Jiang X."/>
            <person name="Wang W."/>
            <person name="Chen Q."/>
            <person name="Zhang S."/>
            <person name="Li H."/>
            <person name="Wu J."/>
            <person name="Wang P."/>
            <person name="Li P."/>
            <person name="Shi C."/>
            <person name="Zheng F."/>
            <person name="Jian J."/>
            <person name="Huang B."/>
            <person name="Shan D."/>
            <person name="Shi M."/>
            <person name="Fang C."/>
            <person name="Yue Y."/>
            <person name="Li F."/>
            <person name="Li D."/>
            <person name="Wei S."/>
            <person name="Han B."/>
            <person name="Jiang C."/>
            <person name="Yin Y."/>
            <person name="Xia T."/>
            <person name="Zhang Z."/>
            <person name="Bennetzen J.L."/>
            <person name="Zhao S."/>
            <person name="Wan X."/>
        </authorList>
    </citation>
    <scope>NUCLEOTIDE SEQUENCE [LARGE SCALE GENOMIC DNA]</scope>
    <source>
        <strain evidence="7">cv. Shuchazao</strain>
        <tissue evidence="6">Leaf</tissue>
    </source>
</reference>
<keyword evidence="3" id="KW-0472">Membrane</keyword>
<dbReference type="Pfam" id="PF00501">
    <property type="entry name" value="AMP-binding"/>
    <property type="match status" value="2"/>
</dbReference>
<dbReference type="GO" id="GO:0009698">
    <property type="term" value="P:phenylpropanoid metabolic process"/>
    <property type="evidence" value="ECO:0007669"/>
    <property type="project" value="UniProtKB-KW"/>
</dbReference>
<dbReference type="GO" id="GO:0016491">
    <property type="term" value="F:oxidoreductase activity"/>
    <property type="evidence" value="ECO:0007669"/>
    <property type="project" value="InterPro"/>
</dbReference>
<evidence type="ECO:0000313" key="7">
    <source>
        <dbReference type="Proteomes" id="UP000306102"/>
    </source>
</evidence>
<dbReference type="Pfam" id="PF01593">
    <property type="entry name" value="Amino_oxidase"/>
    <property type="match status" value="1"/>
</dbReference>
<organism evidence="6 7">
    <name type="scientific">Camellia sinensis var. sinensis</name>
    <name type="common">China tea</name>
    <dbReference type="NCBI Taxonomy" id="542762"/>
    <lineage>
        <taxon>Eukaryota</taxon>
        <taxon>Viridiplantae</taxon>
        <taxon>Streptophyta</taxon>
        <taxon>Embryophyta</taxon>
        <taxon>Tracheophyta</taxon>
        <taxon>Spermatophyta</taxon>
        <taxon>Magnoliopsida</taxon>
        <taxon>eudicotyledons</taxon>
        <taxon>Gunneridae</taxon>
        <taxon>Pentapetalae</taxon>
        <taxon>asterids</taxon>
        <taxon>Ericales</taxon>
        <taxon>Theaceae</taxon>
        <taxon>Camellia</taxon>
    </lineage>
</organism>
<accession>A0A4S4EIG7</accession>
<comment type="pathway">
    <text evidence="1">Phytoalexin biosynthesis; 3,4',5-trihydroxystilbene biosynthesis; 3,4',5-trihydroxystilbene from trans-4-coumarate: step 1/2.</text>
</comment>
<feature type="transmembrane region" description="Helical" evidence="3">
    <location>
        <begin position="1446"/>
        <end position="1472"/>
    </location>
</feature>
<dbReference type="Gene3D" id="1.10.405.20">
    <property type="match status" value="1"/>
</dbReference>
<evidence type="ECO:0000259" key="5">
    <source>
        <dbReference type="Pfam" id="PF01593"/>
    </source>
</evidence>
<dbReference type="EMBL" id="SDRB02004579">
    <property type="protein sequence ID" value="THG15676.1"/>
    <property type="molecule type" value="Genomic_DNA"/>
</dbReference>
<dbReference type="InterPro" id="IPR002937">
    <property type="entry name" value="Amino_oxidase"/>
</dbReference>